<dbReference type="InterPro" id="IPR006073">
    <property type="entry name" value="GTP-bd"/>
</dbReference>
<dbReference type="AlphaFoldDB" id="A0A0D2WVS7"/>
<dbReference type="InterPro" id="IPR004396">
    <property type="entry name" value="ATPase_YchF/OLA1"/>
</dbReference>
<evidence type="ECO:0000256" key="3">
    <source>
        <dbReference type="ARBA" id="ARBA00022840"/>
    </source>
</evidence>
<dbReference type="eggNOG" id="KOG1491">
    <property type="taxonomic scope" value="Eukaryota"/>
</dbReference>
<feature type="domain" description="OBG-type G" evidence="5">
    <location>
        <begin position="32"/>
        <end position="304"/>
    </location>
</feature>
<dbReference type="Pfam" id="PF01926">
    <property type="entry name" value="MMR_HSR1"/>
    <property type="match status" value="1"/>
</dbReference>
<name>A0A0D2WVS7_CAPO3</name>
<dbReference type="InterPro" id="IPR041706">
    <property type="entry name" value="YchF_N"/>
</dbReference>
<dbReference type="SUPFAM" id="SSF52540">
    <property type="entry name" value="P-loop containing nucleoside triphosphate hydrolases"/>
    <property type="match status" value="1"/>
</dbReference>
<dbReference type="OrthoDB" id="424823at2759"/>
<keyword evidence="2" id="KW-0547">Nucleotide-binding</keyword>
<evidence type="ECO:0000256" key="1">
    <source>
        <dbReference type="ARBA" id="ARBA00022723"/>
    </source>
</evidence>
<organism evidence="6 7">
    <name type="scientific">Capsaspora owczarzaki (strain ATCC 30864)</name>
    <dbReference type="NCBI Taxonomy" id="595528"/>
    <lineage>
        <taxon>Eukaryota</taxon>
        <taxon>Filasterea</taxon>
        <taxon>Capsaspora</taxon>
    </lineage>
</organism>
<dbReference type="GO" id="GO:0005737">
    <property type="term" value="C:cytoplasm"/>
    <property type="evidence" value="ECO:0007669"/>
    <property type="project" value="TreeGrafter"/>
</dbReference>
<evidence type="ECO:0000256" key="2">
    <source>
        <dbReference type="ARBA" id="ARBA00022741"/>
    </source>
</evidence>
<dbReference type="FunFam" id="3.10.20.30:FF:000001">
    <property type="entry name" value="Ribosome-binding ATPase YchF"/>
    <property type="match status" value="1"/>
</dbReference>
<dbReference type="GO" id="GO:0016887">
    <property type="term" value="F:ATP hydrolysis activity"/>
    <property type="evidence" value="ECO:0007669"/>
    <property type="project" value="InterPro"/>
</dbReference>
<dbReference type="Gene3D" id="3.40.50.300">
    <property type="entry name" value="P-loop containing nucleotide triphosphate hydrolases"/>
    <property type="match status" value="1"/>
</dbReference>
<dbReference type="InterPro" id="IPR031167">
    <property type="entry name" value="G_OBG"/>
</dbReference>
<dbReference type="InterPro" id="IPR013029">
    <property type="entry name" value="YchF_C"/>
</dbReference>
<dbReference type="InterPro" id="IPR012676">
    <property type="entry name" value="TGS-like"/>
</dbReference>
<dbReference type="InterPro" id="IPR027417">
    <property type="entry name" value="P-loop_NTPase"/>
</dbReference>
<dbReference type="InterPro" id="IPR012675">
    <property type="entry name" value="Beta-grasp_dom_sf"/>
</dbReference>
<dbReference type="PIRSF" id="PIRSF006641">
    <property type="entry name" value="CHP00092"/>
    <property type="match status" value="1"/>
</dbReference>
<dbReference type="SUPFAM" id="SSF81271">
    <property type="entry name" value="TGS-like"/>
    <property type="match status" value="1"/>
</dbReference>
<dbReference type="GO" id="GO:0046872">
    <property type="term" value="F:metal ion binding"/>
    <property type="evidence" value="ECO:0007669"/>
    <property type="project" value="UniProtKB-KW"/>
</dbReference>
<dbReference type="Gene3D" id="1.10.150.300">
    <property type="entry name" value="TGS-like domain"/>
    <property type="match status" value="1"/>
</dbReference>
<dbReference type="InParanoid" id="A0A0D2WVS7"/>
<dbReference type="OMA" id="ARQWTIR"/>
<keyword evidence="7" id="KW-1185">Reference proteome</keyword>
<dbReference type="PhylomeDB" id="A0A0D2WVS7"/>
<accession>A0A0D2WVS7</accession>
<protein>
    <submittedName>
        <fullName evidence="6">Translation-associated GTPase</fullName>
    </submittedName>
</protein>
<dbReference type="Pfam" id="PF06071">
    <property type="entry name" value="YchF-GTPase_C"/>
    <property type="match status" value="1"/>
</dbReference>
<evidence type="ECO:0000313" key="6">
    <source>
        <dbReference type="EMBL" id="KJE96985.1"/>
    </source>
</evidence>
<dbReference type="PROSITE" id="PS51710">
    <property type="entry name" value="G_OBG"/>
    <property type="match status" value="1"/>
</dbReference>
<dbReference type="PRINTS" id="PR00326">
    <property type="entry name" value="GTP1OBG"/>
</dbReference>
<dbReference type="InterPro" id="IPR023192">
    <property type="entry name" value="TGS-like_dom_sf"/>
</dbReference>
<feature type="compositionally biased region" description="Low complexity" evidence="4">
    <location>
        <begin position="8"/>
        <end position="24"/>
    </location>
</feature>
<proteinExistence type="predicted"/>
<dbReference type="EMBL" id="KE346373">
    <property type="protein sequence ID" value="KJE96985.1"/>
    <property type="molecule type" value="Genomic_DNA"/>
</dbReference>
<gene>
    <name evidence="6" type="ORF">CAOG_007475</name>
</gene>
<evidence type="ECO:0000313" key="7">
    <source>
        <dbReference type="Proteomes" id="UP000008743"/>
    </source>
</evidence>
<evidence type="ECO:0000259" key="5">
    <source>
        <dbReference type="PROSITE" id="PS51710"/>
    </source>
</evidence>
<reference evidence="7" key="1">
    <citation type="submission" date="2011-02" db="EMBL/GenBank/DDBJ databases">
        <title>The Genome Sequence of Capsaspora owczarzaki ATCC 30864.</title>
        <authorList>
            <person name="Russ C."/>
            <person name="Cuomo C."/>
            <person name="Burger G."/>
            <person name="Gray M.W."/>
            <person name="Holland P.W.H."/>
            <person name="King N."/>
            <person name="Lang F.B.F."/>
            <person name="Roger A.J."/>
            <person name="Ruiz-Trillo I."/>
            <person name="Young S.K."/>
            <person name="Zeng Q."/>
            <person name="Gargeya S."/>
            <person name="Alvarado L."/>
            <person name="Berlin A."/>
            <person name="Chapman S.B."/>
            <person name="Chen Z."/>
            <person name="Freedman E."/>
            <person name="Gellesch M."/>
            <person name="Goldberg J."/>
            <person name="Griggs A."/>
            <person name="Gujja S."/>
            <person name="Heilman E."/>
            <person name="Heiman D."/>
            <person name="Howarth C."/>
            <person name="Mehta T."/>
            <person name="Neiman D."/>
            <person name="Pearson M."/>
            <person name="Roberts A."/>
            <person name="Saif S."/>
            <person name="Shea T."/>
            <person name="Shenoy N."/>
            <person name="Sisk P."/>
            <person name="Stolte C."/>
            <person name="Sykes S."/>
            <person name="White J."/>
            <person name="Yandava C."/>
            <person name="Haas B."/>
            <person name="Nusbaum C."/>
            <person name="Birren B."/>
        </authorList>
    </citation>
    <scope>NUCLEOTIDE SEQUENCE</scope>
    <source>
        <strain evidence="7">ATCC 30864</strain>
    </source>
</reference>
<dbReference type="GO" id="GO:0005525">
    <property type="term" value="F:GTP binding"/>
    <property type="evidence" value="ECO:0007669"/>
    <property type="project" value="InterPro"/>
</dbReference>
<dbReference type="NCBIfam" id="TIGR00092">
    <property type="entry name" value="redox-regulated ATPase YchF"/>
    <property type="match status" value="1"/>
</dbReference>
<dbReference type="STRING" id="595528.A0A0D2WVS7"/>
<dbReference type="Proteomes" id="UP000008743">
    <property type="component" value="Unassembled WGS sequence"/>
</dbReference>
<keyword evidence="3" id="KW-0067">ATP-binding</keyword>
<dbReference type="CDD" id="cd01900">
    <property type="entry name" value="YchF"/>
    <property type="match status" value="1"/>
</dbReference>
<dbReference type="PANTHER" id="PTHR23305:SF18">
    <property type="entry name" value="OBG-TYPE G DOMAIN-CONTAINING PROTEIN"/>
    <property type="match status" value="1"/>
</dbReference>
<feature type="region of interest" description="Disordered" evidence="4">
    <location>
        <begin position="1"/>
        <end position="24"/>
    </location>
</feature>
<evidence type="ECO:0000256" key="4">
    <source>
        <dbReference type="SAM" id="MobiDB-lite"/>
    </source>
</evidence>
<dbReference type="PANTHER" id="PTHR23305">
    <property type="entry name" value="OBG GTPASE FAMILY"/>
    <property type="match status" value="1"/>
</dbReference>
<keyword evidence="1" id="KW-0479">Metal-binding</keyword>
<dbReference type="GO" id="GO:0005524">
    <property type="term" value="F:ATP binding"/>
    <property type="evidence" value="ECO:0007669"/>
    <property type="project" value="UniProtKB-KW"/>
</dbReference>
<sequence length="412" mass="44357">MAALHTQASQSLSAAGSPSSSASSKSASVRSLEVGILGMPNVGKSSLFNALSGGLNAEASNFPFCTINPNFGVLKVDDKALATIAQHIATQRVVQAEVRIVDIAGLVKGASQGAGLGNKFLSHVRQVDALMHVVRCFPDDEITHVDGEVNPLRDLETIEMELVLADLQTMERMLARAKPGKRSWLASVPQATVGTLKLSETDIDALMQRAFEWLNNGKPIRSLLGTLPTPEERDVLQACASQLLTVKPMIYIANVDESQAMELASGRSIPQIDAVKAKGDVIPVCVKTEMDLLEVESKEERLELLSSLGMAESAGSVISRRVYDLLGLQSFYTAGEQEIKAWSILKGSTAVAAAGRIHTDFMRTFIKAETYSVADLEEYKTEAAVKAAGKMRSEGKGYIVQPNDIMHFLLGR</sequence>
<dbReference type="Gene3D" id="3.10.20.30">
    <property type="match status" value="1"/>
</dbReference>